<feature type="compositionally biased region" description="Acidic residues" evidence="1">
    <location>
        <begin position="529"/>
        <end position="543"/>
    </location>
</feature>
<dbReference type="EMBL" id="UINC01018707">
    <property type="protein sequence ID" value="SVA78818.1"/>
    <property type="molecule type" value="Genomic_DNA"/>
</dbReference>
<feature type="compositionally biased region" description="Basic and acidic residues" evidence="1">
    <location>
        <begin position="544"/>
        <end position="565"/>
    </location>
</feature>
<evidence type="ECO:0000256" key="1">
    <source>
        <dbReference type="SAM" id="MobiDB-lite"/>
    </source>
</evidence>
<feature type="region of interest" description="Disordered" evidence="1">
    <location>
        <begin position="520"/>
        <end position="586"/>
    </location>
</feature>
<dbReference type="AlphaFoldDB" id="A0A381YP60"/>
<accession>A0A381YP60</accession>
<organism evidence="2">
    <name type="scientific">marine metagenome</name>
    <dbReference type="NCBI Taxonomy" id="408172"/>
    <lineage>
        <taxon>unclassified sequences</taxon>
        <taxon>metagenomes</taxon>
        <taxon>ecological metagenomes</taxon>
    </lineage>
</organism>
<protein>
    <submittedName>
        <fullName evidence="2">Uncharacterized protein</fullName>
    </submittedName>
</protein>
<reference evidence="2" key="1">
    <citation type="submission" date="2018-05" db="EMBL/GenBank/DDBJ databases">
        <authorList>
            <person name="Lanie J.A."/>
            <person name="Ng W.-L."/>
            <person name="Kazmierczak K.M."/>
            <person name="Andrzejewski T.M."/>
            <person name="Davidsen T.M."/>
            <person name="Wayne K.J."/>
            <person name="Tettelin H."/>
            <person name="Glass J.I."/>
            <person name="Rusch D."/>
            <person name="Podicherti R."/>
            <person name="Tsui H.-C.T."/>
            <person name="Winkler M.E."/>
        </authorList>
    </citation>
    <scope>NUCLEOTIDE SEQUENCE</scope>
</reference>
<sequence>MRFEELKKYKGGKVVKPRDPNWKQMQDIKKSGAAGSHGDKTKIIPRKAKHQDDLTEADVKYLTELAFLPLLIPALGAAVRLGAPHVLRFLGRKGAKDILKKGAGAGASVAKKVAQGAKPLIKQGGKGAGSVVKGVGKQVLKHPIKATILGVGAKIYMEVDELIDDITELVGDMLDSETIKALAQVAIKWALPATAIIAILYGGKKLYDYVSDDEPEAQPQEDIQDESDEYHPARLLGVAQAHLGYGLEMAQHVLNKDEYKAESMARVIVDGWPDAINKIQNVYKRTGNGSESIKEFIDDRVGTVVKTSQGKRVKIIQADPKQGLYKVEFQSGVEVYMSRDDLNLEVPTDALGKETKPRDWKHPWDIGEDKEKPTDKEIKQAKGIAFDKRYKDGNYTGASNTIEKLKKGLSKHPDVANALKRANEDLDSPAHKAQSSIWHKSNPIGRNFMDPDDYDSDARGTHIIMDNPTELHFYKVPAKDYDEAFDKWLDGKNSDRVQDHEFYDSTKDYASDHQYWGRIAPENDTMNWPDDDPDREDDDDWSDKDEKEFGTAKKPDDQEEPKKEGSQSSIPKGNIGDLVRVRKEDDEHDGRLGRIVDFFSDDEGQYYTLAFDDEVDTTEYGAGENNYEIGELEFLDQTVDRRDEGGMPSSVIRHKQKLSDMTDKELADRFKDFDEETLRQMAWRHGYGKMDSHYWDRVQAGKQEEAIIKDARTKILEKFGVTDLEDYKEKMKTLYGLERYMKKDPELADEIKRRYIELRQWKKDYDASNEGNYEQQLYDGIKETATAGATSAGSIATVVSPDLAYHNPKKKGKHGAPKAPQKKKGDGTAVNALDMGNNLMGGTPMKR</sequence>
<name>A0A381YP60_9ZZZZ</name>
<evidence type="ECO:0000313" key="2">
    <source>
        <dbReference type="EMBL" id="SVA78818.1"/>
    </source>
</evidence>
<proteinExistence type="predicted"/>
<gene>
    <name evidence="2" type="ORF">METZ01_LOCUS131672</name>
</gene>
<feature type="region of interest" description="Disordered" evidence="1">
    <location>
        <begin position="803"/>
        <end position="847"/>
    </location>
</feature>
<feature type="compositionally biased region" description="Basic residues" evidence="1">
    <location>
        <begin position="807"/>
        <end position="822"/>
    </location>
</feature>